<evidence type="ECO:0000313" key="3">
    <source>
        <dbReference type="Proteomes" id="UP000010792"/>
    </source>
</evidence>
<name>L0NJW5_9HYPH</name>
<evidence type="ECO:0000256" key="1">
    <source>
        <dbReference type="SAM" id="MobiDB-lite"/>
    </source>
</evidence>
<feature type="compositionally biased region" description="Basic and acidic residues" evidence="1">
    <location>
        <begin position="131"/>
        <end position="152"/>
    </location>
</feature>
<accession>L0NJW5</accession>
<organism evidence="2 3">
    <name type="scientific">Pseudorhizobium banfieldiae</name>
    <dbReference type="NCBI Taxonomy" id="1125847"/>
    <lineage>
        <taxon>Bacteria</taxon>
        <taxon>Pseudomonadati</taxon>
        <taxon>Pseudomonadota</taxon>
        <taxon>Alphaproteobacteria</taxon>
        <taxon>Hyphomicrobiales</taxon>
        <taxon>Rhizobiaceae</taxon>
        <taxon>Rhizobium/Agrobacterium group</taxon>
        <taxon>Pseudorhizobium</taxon>
    </lineage>
</organism>
<dbReference type="AlphaFoldDB" id="L0NJW5"/>
<sequence>MIQLRHQPEGGACRCRKLVPEKGFRDRRGTRKLIHPGKILCHERGQDDPGAGFLPASEQWRNLFDKVDIQHQQFEKILIEQTAELSRRCDPDFARHRLGEDALGLHRDKIFPFCNKDSRDRRNRPLLPKEPLWEQEKSRSFKKDTVRRSAIS</sequence>
<keyword evidence="3" id="KW-1185">Reference proteome</keyword>
<dbReference type="EMBL" id="FO082820">
    <property type="protein sequence ID" value="CCF20587.1"/>
    <property type="molecule type" value="Genomic_DNA"/>
</dbReference>
<protein>
    <submittedName>
        <fullName evidence="2">Uncharacterized protein</fullName>
    </submittedName>
</protein>
<proteinExistence type="predicted"/>
<feature type="region of interest" description="Disordered" evidence="1">
    <location>
        <begin position="117"/>
        <end position="152"/>
    </location>
</feature>
<dbReference type="KEGG" id="rht:NT26_2863"/>
<evidence type="ECO:0000313" key="2">
    <source>
        <dbReference type="EMBL" id="CCF20587.1"/>
    </source>
</evidence>
<gene>
    <name evidence="2" type="ORF">NT26_2863</name>
</gene>
<dbReference type="STRING" id="1125847.NT26_2863"/>
<reference evidence="2 3" key="1">
    <citation type="journal article" date="2013" name="Genome Biol. Evol.">
        <title>Life in an arsenic-containing gold mine: genome and physiology of the autotrophic arsenite-oxidizing bacterium rhizobium sp. NT-26.</title>
        <authorList>
            <person name="Andres J."/>
            <person name="Arsene-Ploetze F."/>
            <person name="Barbe V."/>
            <person name="Brochier-Armanet C."/>
            <person name="Cleiss-Arnold J."/>
            <person name="Coppee J.Y."/>
            <person name="Dillies M.A."/>
            <person name="Geist"/>
            <person name="L"/>
            <person name="Joublin A."/>
            <person name="Koechler S."/>
            <person name="Lassalle F."/>
            <person name="Marchal M."/>
            <person name="Medigue C."/>
            <person name="Muller D."/>
            <person name="Nesme X."/>
            <person name="Plewniak F."/>
            <person name="Proux C."/>
            <person name="Ramirez-Bahena M.H."/>
            <person name="Schenowitz C."/>
            <person name="Sismeiro O."/>
            <person name="Vallenet D."/>
            <person name="Santini J.M."/>
            <person name="Bertin P.N."/>
        </authorList>
    </citation>
    <scope>NUCLEOTIDE SEQUENCE [LARGE SCALE GENOMIC DNA]</scope>
    <source>
        <strain evidence="2 3">NT-26</strain>
    </source>
</reference>
<dbReference type="Proteomes" id="UP000010792">
    <property type="component" value="Chromosome"/>
</dbReference>